<evidence type="ECO:0000313" key="1">
    <source>
        <dbReference type="EMBL" id="MBD9700231.1"/>
    </source>
</evidence>
<comment type="caution">
    <text evidence="1">The sequence shown here is derived from an EMBL/GenBank/DDBJ whole genome shotgun (WGS) entry which is preliminary data.</text>
</comment>
<dbReference type="Proteomes" id="UP000642107">
    <property type="component" value="Unassembled WGS sequence"/>
</dbReference>
<reference evidence="1 2" key="1">
    <citation type="submission" date="2020-09" db="EMBL/GenBank/DDBJ databases">
        <title>Flavimobilis rhizosphaerae sp. nov., isolated from rhizosphere soil of Spartina alterniflora.</title>
        <authorList>
            <person name="Hanqin C."/>
        </authorList>
    </citation>
    <scope>NUCLEOTIDE SEQUENCE [LARGE SCALE GENOMIC DNA]</scope>
    <source>
        <strain evidence="1 2">GY 10621</strain>
    </source>
</reference>
<evidence type="ECO:0000313" key="2">
    <source>
        <dbReference type="Proteomes" id="UP000642107"/>
    </source>
</evidence>
<name>A0ABR9DT31_9MICO</name>
<sequence>MSVDVLPLADGRSGTAEALAGVRDVVVLSDATLVAPGTDRADAVRNGSSRPLGTLLASALTTDARTVLVALGADAGTGTAWADGGAGMLVGLADGLGVPVPDSSRLVAGGAALRGVTADDLPDLGALRRALAGRDVRVAHRAPDALLGLGGLAGGLVPDVLDAVAAQDLERALGDLVHAIAGARAGTLVGRDLLGAATTSTTSARAISDHARELGALRGGAAGGGAALALAALGVPLAPAAPLVADLVGVTSAVAQADLVVVVVPVLDGDESHDGVLPAVADAALDAAVPVVVLAGTSLSGRREWSALGVAAVHETGWAVPDDVLDADGAVADEAAERVARIARTWRL</sequence>
<organism evidence="1 2">
    <name type="scientific">Flavimobilis rhizosphaerae</name>
    <dbReference type="NCBI Taxonomy" id="2775421"/>
    <lineage>
        <taxon>Bacteria</taxon>
        <taxon>Bacillati</taxon>
        <taxon>Actinomycetota</taxon>
        <taxon>Actinomycetes</taxon>
        <taxon>Micrococcales</taxon>
        <taxon>Jonesiaceae</taxon>
        <taxon>Flavimobilis</taxon>
    </lineage>
</organism>
<dbReference type="SUPFAM" id="SSF110738">
    <property type="entry name" value="Glycerate kinase I"/>
    <property type="match status" value="1"/>
</dbReference>
<accession>A0ABR9DT31</accession>
<dbReference type="InterPro" id="IPR018193">
    <property type="entry name" value="Glyc_kinase_flavodox-like_fold"/>
</dbReference>
<keyword evidence="1" id="KW-0808">Transferase</keyword>
<dbReference type="InterPro" id="IPR004381">
    <property type="entry name" value="Glycerate_kinase"/>
</dbReference>
<keyword evidence="2" id="KW-1185">Reference proteome</keyword>
<dbReference type="EMBL" id="JACZDF010000007">
    <property type="protein sequence ID" value="MBD9700231.1"/>
    <property type="molecule type" value="Genomic_DNA"/>
</dbReference>
<proteinExistence type="predicted"/>
<gene>
    <name evidence="1" type="ORF">IGS67_12155</name>
</gene>
<dbReference type="GO" id="GO:0016301">
    <property type="term" value="F:kinase activity"/>
    <property type="evidence" value="ECO:0007669"/>
    <property type="project" value="UniProtKB-KW"/>
</dbReference>
<protein>
    <submittedName>
        <fullName evidence="1">Glycerate kinase</fullName>
    </submittedName>
</protein>
<dbReference type="InterPro" id="IPR036129">
    <property type="entry name" value="Glycerate_kinase_sf"/>
</dbReference>
<dbReference type="Pfam" id="PF02595">
    <property type="entry name" value="Gly_kinase"/>
    <property type="match status" value="1"/>
</dbReference>
<dbReference type="Gene3D" id="3.90.1510.10">
    <property type="entry name" value="Glycerate kinase, domain 2"/>
    <property type="match status" value="1"/>
</dbReference>
<keyword evidence="1" id="KW-0418">Kinase</keyword>
<dbReference type="RefSeq" id="WP_192281445.1">
    <property type="nucleotide sequence ID" value="NZ_JACZDF010000007.1"/>
</dbReference>